<keyword evidence="2" id="KW-0812">Transmembrane</keyword>
<gene>
    <name evidence="3" type="ORF">WN51_01760</name>
</gene>
<dbReference type="Proteomes" id="UP000053105">
    <property type="component" value="Unassembled WGS sequence"/>
</dbReference>
<keyword evidence="2" id="KW-0472">Membrane</keyword>
<evidence type="ECO:0000313" key="4">
    <source>
        <dbReference type="Proteomes" id="UP000053105"/>
    </source>
</evidence>
<protein>
    <submittedName>
        <fullName evidence="3">Uncharacterized protein</fullName>
    </submittedName>
</protein>
<evidence type="ECO:0000256" key="2">
    <source>
        <dbReference type="SAM" id="Phobius"/>
    </source>
</evidence>
<evidence type="ECO:0000256" key="1">
    <source>
        <dbReference type="SAM" id="MobiDB-lite"/>
    </source>
</evidence>
<dbReference type="EMBL" id="KQ435804">
    <property type="protein sequence ID" value="KOX73038.1"/>
    <property type="molecule type" value="Genomic_DNA"/>
</dbReference>
<organism evidence="3 4">
    <name type="scientific">Melipona quadrifasciata</name>
    <dbReference type="NCBI Taxonomy" id="166423"/>
    <lineage>
        <taxon>Eukaryota</taxon>
        <taxon>Metazoa</taxon>
        <taxon>Ecdysozoa</taxon>
        <taxon>Arthropoda</taxon>
        <taxon>Hexapoda</taxon>
        <taxon>Insecta</taxon>
        <taxon>Pterygota</taxon>
        <taxon>Neoptera</taxon>
        <taxon>Endopterygota</taxon>
        <taxon>Hymenoptera</taxon>
        <taxon>Apocrita</taxon>
        <taxon>Aculeata</taxon>
        <taxon>Apoidea</taxon>
        <taxon>Anthophila</taxon>
        <taxon>Apidae</taxon>
        <taxon>Melipona</taxon>
    </lineage>
</organism>
<accession>A0A0N0BF99</accession>
<dbReference type="AlphaFoldDB" id="A0A0N0BF99"/>
<feature type="transmembrane region" description="Helical" evidence="2">
    <location>
        <begin position="275"/>
        <end position="303"/>
    </location>
</feature>
<proteinExistence type="predicted"/>
<feature type="region of interest" description="Disordered" evidence="1">
    <location>
        <begin position="18"/>
        <end position="71"/>
    </location>
</feature>
<keyword evidence="2" id="KW-1133">Transmembrane helix</keyword>
<keyword evidence="4" id="KW-1185">Reference proteome</keyword>
<feature type="compositionally biased region" description="Polar residues" evidence="1">
    <location>
        <begin position="26"/>
        <end position="39"/>
    </location>
</feature>
<name>A0A0N0BF99_9HYME</name>
<sequence length="416" mass="46039">MDAGSAYERAISKYAGRFNEPDFTGSAPNGESSYGNSVTYEPIGRILGNENGTGENGERQGGCTGKTGVKSPQKFSTKPFIVFTSGKKGVPSHAHLNCNGRSRYSDWQLASDRSRLVSPFPNLSPRLETGILSQLGPVIEPLPGFKVPTIMMERGEPDFMKTRARINTACRFIMGITIIRFMGISKDSPSHVLEDSERIQNKLLRGIRLNPVRKCSKYGTFIVDAEKAGNFFPGNFCVKDDSQIFGGGRPGDTLICNLNGVFLCGEFNCLSFCGILAYVFQSICSVVFILLAVLCVGAIVLLVDVWKVDRQWFGSCRSKVHLRRYELASALPTKSDRDVDRLLEATILNLFSLCFRFVAVAHEEVLSTVGQAWLVVVCTVLRLPWSGWSLQGETCSYEVFRRGLARFREKVEESMA</sequence>
<reference evidence="3 4" key="1">
    <citation type="submission" date="2015-07" db="EMBL/GenBank/DDBJ databases">
        <title>The genome of Melipona quadrifasciata.</title>
        <authorList>
            <person name="Pan H."/>
            <person name="Kapheim K."/>
        </authorList>
    </citation>
    <scope>NUCLEOTIDE SEQUENCE [LARGE SCALE GENOMIC DNA]</scope>
    <source>
        <strain evidence="3">0111107301</strain>
        <tissue evidence="3">Whole body</tissue>
    </source>
</reference>
<evidence type="ECO:0000313" key="3">
    <source>
        <dbReference type="EMBL" id="KOX73038.1"/>
    </source>
</evidence>